<protein>
    <submittedName>
        <fullName evidence="2">Uncharacterized protein</fullName>
    </submittedName>
</protein>
<dbReference type="AlphaFoldDB" id="A0A022VR96"/>
<organism evidence="2">
    <name type="scientific">Trichophyton rubrum CBS 288.86</name>
    <dbReference type="NCBI Taxonomy" id="1215330"/>
    <lineage>
        <taxon>Eukaryota</taxon>
        <taxon>Fungi</taxon>
        <taxon>Dikarya</taxon>
        <taxon>Ascomycota</taxon>
        <taxon>Pezizomycotina</taxon>
        <taxon>Eurotiomycetes</taxon>
        <taxon>Eurotiomycetidae</taxon>
        <taxon>Onygenales</taxon>
        <taxon>Arthrodermataceae</taxon>
        <taxon>Trichophyton</taxon>
    </lineage>
</organism>
<feature type="compositionally biased region" description="Low complexity" evidence="1">
    <location>
        <begin position="56"/>
        <end position="67"/>
    </location>
</feature>
<gene>
    <name evidence="2" type="ORF">H103_07628</name>
</gene>
<evidence type="ECO:0000256" key="1">
    <source>
        <dbReference type="SAM" id="MobiDB-lite"/>
    </source>
</evidence>
<dbReference type="Proteomes" id="UP000023758">
    <property type="component" value="Unassembled WGS sequence"/>
</dbReference>
<evidence type="ECO:0000313" key="2">
    <source>
        <dbReference type="EMBL" id="EZF48807.1"/>
    </source>
</evidence>
<feature type="region of interest" description="Disordered" evidence="1">
    <location>
        <begin position="14"/>
        <end position="80"/>
    </location>
</feature>
<dbReference type="EMBL" id="KK207919">
    <property type="protein sequence ID" value="EZF48807.1"/>
    <property type="molecule type" value="Genomic_DNA"/>
</dbReference>
<accession>A0A022VR96</accession>
<sequence>MSGWLMGWLSASVRRRSHGRLSESSPEWGRADDAGSPLSESCQQAASASDSHGDSNESPSSSHPSAESAREGMKYSQDGGLFPSHINYRTSWLCEMRPWEASNPSIK</sequence>
<proteinExistence type="predicted"/>
<feature type="compositionally biased region" description="Polar residues" evidence="1">
    <location>
        <begin position="38"/>
        <end position="48"/>
    </location>
</feature>
<reference evidence="2" key="1">
    <citation type="submission" date="2014-02" db="EMBL/GenBank/DDBJ databases">
        <title>The Genome Sequence of Trichophyton rubrum (morphotype fischeri) CBS 288.86.</title>
        <authorList>
            <consortium name="The Broad Institute Genomics Platform"/>
            <person name="Cuomo C.A."/>
            <person name="White T.C."/>
            <person name="Graser Y."/>
            <person name="Martinez-Rossi N."/>
            <person name="Heitman J."/>
            <person name="Young S.K."/>
            <person name="Zeng Q."/>
            <person name="Gargeya S."/>
            <person name="Abouelleil A."/>
            <person name="Alvarado L."/>
            <person name="Chapman S.B."/>
            <person name="Gainer-Dewar J."/>
            <person name="Goldberg J."/>
            <person name="Griggs A."/>
            <person name="Gujja S."/>
            <person name="Hansen M."/>
            <person name="Howarth C."/>
            <person name="Imamovic A."/>
            <person name="Larimer J."/>
            <person name="Martinez D."/>
            <person name="Murphy C."/>
            <person name="Pearson M.D."/>
            <person name="Persinoti G."/>
            <person name="Poon T."/>
            <person name="Priest M."/>
            <person name="Roberts A.D."/>
            <person name="Saif S."/>
            <person name="Shea T.D."/>
            <person name="Sykes S.N."/>
            <person name="Wortman J."/>
            <person name="Nusbaum C."/>
            <person name="Birren B."/>
        </authorList>
    </citation>
    <scope>NUCLEOTIDE SEQUENCE [LARGE SCALE GENOMIC DNA]</scope>
    <source>
        <strain evidence="2">CBS 288.86</strain>
    </source>
</reference>
<dbReference type="HOGENOM" id="CLU_2211860_0_0_1"/>
<name>A0A022VR96_TRIRU</name>